<organism evidence="1 2">
    <name type="scientific">Pseudooceanicola batsensis (strain ATCC BAA-863 / DSM 15984 / KCTC 12145 / HTCC2597)</name>
    <name type="common">Oceanicola batsensis</name>
    <dbReference type="NCBI Taxonomy" id="252305"/>
    <lineage>
        <taxon>Bacteria</taxon>
        <taxon>Pseudomonadati</taxon>
        <taxon>Pseudomonadota</taxon>
        <taxon>Alphaproteobacteria</taxon>
        <taxon>Rhodobacterales</taxon>
        <taxon>Paracoccaceae</taxon>
        <taxon>Pseudooceanicola</taxon>
    </lineage>
</organism>
<dbReference type="HOGENOM" id="CLU_2494149_0_0_5"/>
<dbReference type="Pfam" id="PF11112">
    <property type="entry name" value="PyocinActivator"/>
    <property type="match status" value="1"/>
</dbReference>
<sequence>MDTTELLLKHYGFRPYIPLAEAGSLWGHTEKTMKDKIDSGEIRLPYFTSDGKQKSVKLVRVANIATILDQRSAEADREFAKLWS</sequence>
<accession>A3TSF2</accession>
<name>A3TSF2_PSEBH</name>
<dbReference type="GO" id="GO:0006355">
    <property type="term" value="P:regulation of DNA-templated transcription"/>
    <property type="evidence" value="ECO:0007669"/>
    <property type="project" value="InterPro"/>
</dbReference>
<dbReference type="Proteomes" id="UP000004318">
    <property type="component" value="Unassembled WGS sequence"/>
</dbReference>
<keyword evidence="2" id="KW-1185">Reference proteome</keyword>
<evidence type="ECO:0008006" key="3">
    <source>
        <dbReference type="Google" id="ProtNLM"/>
    </source>
</evidence>
<gene>
    <name evidence="1" type="ORF">OB2597_04835</name>
</gene>
<evidence type="ECO:0000313" key="1">
    <source>
        <dbReference type="EMBL" id="EAQ04579.1"/>
    </source>
</evidence>
<dbReference type="RefSeq" id="WP_009805206.1">
    <property type="nucleotide sequence ID" value="NZ_CH724131.1"/>
</dbReference>
<dbReference type="AlphaFoldDB" id="A3TSF2"/>
<dbReference type="OrthoDB" id="982642at2"/>
<proteinExistence type="predicted"/>
<comment type="caution">
    <text evidence="1">The sequence shown here is derived from an EMBL/GenBank/DDBJ whole genome shotgun (WGS) entry which is preliminary data.</text>
</comment>
<reference evidence="1 2" key="1">
    <citation type="journal article" date="2010" name="J. Bacteriol.">
        <title>Genome sequences of Oceanicola granulosus HTCC2516(T) and Oceanicola batsensis HTCC2597(TDelta).</title>
        <authorList>
            <person name="Thrash J.C."/>
            <person name="Cho J.C."/>
            <person name="Vergin K.L."/>
            <person name="Giovannoni S.J."/>
        </authorList>
    </citation>
    <scope>NUCLEOTIDE SEQUENCE [LARGE SCALE GENOMIC DNA]</scope>
    <source>
        <strain evidence="2">ATCC BAA-863 / DSM 15984 / KCTC 12145 / HTCC2597</strain>
    </source>
</reference>
<evidence type="ECO:0000313" key="2">
    <source>
        <dbReference type="Proteomes" id="UP000004318"/>
    </source>
</evidence>
<dbReference type="InterPro" id="IPR020518">
    <property type="entry name" value="Tscrpt_reg_PrtN"/>
</dbReference>
<protein>
    <recommendedName>
        <fullName evidence="3">Pyocin activator protein PrtN</fullName>
    </recommendedName>
</protein>
<dbReference type="EMBL" id="AAMO01000001">
    <property type="protein sequence ID" value="EAQ04579.1"/>
    <property type="molecule type" value="Genomic_DNA"/>
</dbReference>